<dbReference type="InterPro" id="IPR016187">
    <property type="entry name" value="CTDL_fold"/>
</dbReference>
<dbReference type="RefSeq" id="WP_262655147.1">
    <property type="nucleotide sequence ID" value="NZ_JAOQKE010000015.1"/>
</dbReference>
<dbReference type="SMART" id="SM00034">
    <property type="entry name" value="CLECT"/>
    <property type="match status" value="1"/>
</dbReference>
<dbReference type="PROSITE" id="PS50041">
    <property type="entry name" value="C_TYPE_LECTIN_2"/>
    <property type="match status" value="1"/>
</dbReference>
<dbReference type="InterPro" id="IPR008964">
    <property type="entry name" value="Invasin/intimin_cell_adhesion"/>
</dbReference>
<evidence type="ECO:0000259" key="2">
    <source>
        <dbReference type="PROSITE" id="PS50093"/>
    </source>
</evidence>
<gene>
    <name evidence="4" type="ORF">OCV47_11205</name>
</gene>
<dbReference type="SMART" id="SM00635">
    <property type="entry name" value="BID_2"/>
    <property type="match status" value="2"/>
</dbReference>
<evidence type="ECO:0000259" key="3">
    <source>
        <dbReference type="PROSITE" id="PS50853"/>
    </source>
</evidence>
<sequence length="5685" mass="629408">MTPMSAGTWYMICKINGKEFQTEVAYHVVNLEDAEIPVLKVGPVTIHSGELEKQWYQFVAPETGKYYFRTSTSFSVFQKTEAGIEEAGYSHESFQTTAGVIYYLGFQGPAKNETTGCWGNDWTTELAQVHGEITSVTDITPEKEVYLNGMDFHIIAGSQITIHYPDRESKTIKWPDAETYIDETGNAISIRLKRKDDSEIYSQEEILKEGDYAVSFLVDGEEIGASDDVYHLREAANAELPALSLGENEIISMDSEHFHNWYRFTPAETGTYKIDKYNNLNIYTSDGEVRYTQNGTFSATGGNTYYIGFRGPYPSDGTDYTWRTEIRKIKTVKAIKVTPGKTEFYAGVSQNHIRLQKMEFRYSNGESEEFTEIGSWDNIDGNGNGIYAYVEGTDGQRYGMWEKLPRGEYTVHIQCQADSQIEDTYVIQINKEEPTPFHGGAVSVTRMRPDKKYAVSLNEDKIAQWFSYTPEKDQTVQLQSYGSCDVYGELYDETGTKLANNENDTEERNFSIQMTLQAGKTYYLKTRLRSTGEAGDYQVCLTEHKNIKSLEVVEHNLKTVYRKGNDMPNPDILLKATCEDGSNDVFYKGEKYGSEISGEVIKETGDPVDTLEEGGAYIYQIRYGEGQTVEVGRFRVVSLAEYTKQVVTENQEQKMDVDETHTMRYQFTVADEWIYQLSANVPFENLKVYDTNENEVEITANGDTYTEYAALPAGTYYAVADLDSDVTSLIVSVKKAILPTSMSVIYDGDDLLSGPDTWNRQNLAIDVTYTDGSRRWIQYMEKDCYGNRFQYKIRDMQGNNWNMYQTCPTGTYTVIPEVSRAGMDSWNENSLSSQILKKVMKEDSITSATVKVVKPDVAAMTEITTEKNVEVTGRSGRYFYTFIPKEAGTYTVKYQGTDYANITFYENLDNQLSNLGNIINAEAGTRYVVMAEHAADYQFRIIKANTATEETVKKTIQSVEICSELDYVHGDSMRQYIGQLYLYVTYTDDTTGMVPLFCDSNGTVTDKSDDYGNGFYDIKVEKVESETNGECDLNVSVRTEEKGVTEGRFPIRAVEDCATEVTAEKEVQASAPAYFKFVPEETGNYVFQTTAQGYGVYFGNFIENASFSNGNSFDENDTRVNRTTVKQQRGRTYYFNVAENRGDPVIPYTLSISKIKKNVAGLKIVEVPEDLAAYAGIGLLDYRWLKTEVTYSDGSTELLMDEEKERYSGMFLQREGSWINMDTFRVEVECNQYRTFVDLPVKAWDYTGILELEKAVVIKAGENFGMYSFTPPEKGSYQLCITGTEQNMFAEVYDSETQRALFPQYGYYTLEADKTYNVAFHYYEEKEDHTVTVQKAEEPGEHVHNYVVDRKEATCEEKGYTQKKCSVCGELLEGSYEEIPALGHKLTETKAKEATCIEDGTKGYWICEVCGKVFADADGTVETTVEACVLPSLGHDFREMEWIEEKEPTCTEAGNWSYWYCPLCKGAFDLMETTFIPTTMDMIIREPLGHDWETVVLQAATDTEDGMQAEICSRCKEEKEGSRKPIPMTGHKMGEWSVTAEATCTEAGEKSRSCINEYCVYCKDGTRYTETEELPVLGHDMTETEGYEATCTEPGLDPYWNCNRCGKSYTDVTGSTETTAKNQVTAALGHDMTKIEEVAPTCTEDGHNAYWICNRCGKIFSDEAGNTETTAEDQILPAIGHQWEEKVLEEPTEDKEGTTAIVCKNCEAVQENSTKILPKKGHTYTIVSEALSWTEAVAKAQESGGHLATVTTAAESTYIRQLMEEAAVTDCWIGGFRDGSQWKWITREEFSYSGFAEVPNGEGIYLLEHADGLWSNSGNEEKHSFVIERDDISYIPDSAAPEIERVSPENHSVLNGVKEFAVAASDDTAVKSIKMEWAVSADELEWETLDQVIAGSEGIFSVGTTIWKEAVIKVRFLAEDIYGNSAYSTAVYEYTIDNQGPEKVTGLAYSATSTNITLSWADVPDEDFGYFQVEQQQEDGSWTAIQRADSTLGVNISGLSPETKATYRVVAYDAYGNRGTESDPIEASTTKDMTAPVIYDISPEAMRCKGTISMQFTVSDDTGVNALLIQTSRDKSAWTELASLEVQKSGTTIVVSYTLDTDMLEEGSVFVRAIPTDLYGNEGNSTQTAPFVEYVIDRTAPAAPQGLKAAEPKGKKVMLSWKRGEEEDLAGYQVVRTSLDTGKEEILVSDYTALSYVDRNVEFSQRYAYRIRVTDLAGNISEDSESLEVTIPADTEKPVIHSIAPASGRIGIRSQIRALVEDNNEVEVLRASYSTDGANWQTIFDISVNAQNGVYPINVDWDKINLGAEKQFYLKAVCVDVSGNISEEVTRTYTIDDVAPEASDLTATVKEDQSAIELTWTSGQEEDLAGFYLYRRAAGETKDNSICVLQKSAEDKEQYTFEDTTVQSLTGYIYFVRSIDKYGNSADSNEVMITAPLIQVVDTTDPYAYISANSRGELGVEMTFSAASSYDDTGIVSYKWDFGDGSTADTMEAVHTYETAGTYEVTLTVADAAENTATVQMNVTIYDKDSTGFVRVRVHDENGAAVSDAGVYFDLGSEQMRMINTNGDGYAELTATKGMYPIGAYKDGYLPVKKEVQITEKQTTEVSLTLVKKDMIVGDLTVRRMTLEEIKAAGIKLDEEANQNVFKFKTTLYYKGEEIPVEGTYSGGQWHWEDEEYKVDDRIIKPVPIPIPDFDGYWNYSGGGSGGSGGDGSQMTIKEPMIAVLEIPGEGSWLKDFFDVELTVLNQADSAFYVDNCKATLKVPSGLTLMDSNYTTASPEVSMGTIQGGKSASAHWILRGDEAGEYEVGADFSGTLRDFGASIHASFKVKEPFKVRGGENIWVDIITESAILNYTDGAIRVGIRNEDENPVYCPNLKLDKVQLVKSWKASGPSTVNTSREVLETGEELWYDYIIDRDDWEELIGAEDTTFYLVNQITEQLSGVDVNFTMKTVEPLTISPDKIEVYEYDSETGEVGEEVKLLDLQKNGVFKAEMPDLMIKTYRQDEYGKDVPTSMEVTIRDGYLMRDDKPGNSHVKKVTTDENGTCIVKGYEITDWLPGISDGAADGNTKTNYKAYDIGFYSSRARKIVSVVVRGKTATTGNLTVCVQVEKEDGGYANISGATVTVGNTSAVTGKEGKVDIFGKAVPTGKNTIRITAEGYYPLEDIVTVGEQTEKTYYLYKDDGLGHSFIKNLSCSLSSNSLGNITIIPKGTASGKVTFTLDKEIVDGEEFQNYTYRISNKDKVVKEGEFTSNTFLLDMNDMDAGEKLYFGMKVKTADGQIYQVPYQDAHFLVIERPNFLNSFTYDLNQATDGKEWFLKGSDVVKVLFSKKGKDTKVNIGSGTKDSSDDEKEDTLLKLLHQYDFEVENEKEFPVTASYDTSGKVTIAYALKQEKAKKQSGFYAISNDKDGKPERTSLSGDIKIQLTFTYNTIKNVWDVAVDIILEGNVSVPLAKGEWKLAYAEVGFEGNGELDLQLCKTEVGDQFLEELSDSFALKSGTIEGKVKGSAGGMVGMKELASLGAYFKVGLKMGFMPYMKMLSTVEVGWESHLLCFQNGGAWLNENYELFADSGTTSHELSDQEYSVLSDEAAILAVAEAAQENAGGYVLDSAPADSQWLGQTEETEGKPGTLAQGVYYDVQPQVVPLADGTTLMVFVNYTEDKDNPVGIYYTRKVDGSWTTPKRISIDGTIEMSPKLTKTENGASLIWTKLKERLGDMSGTYTEEQIANALYDKMTVYQAYYDPATDAWTTQEIASNGKLVSKPVWAGNGESGLSVWVENAAGAETATVEKPDTLHFVYRKGEVVSGQGEIQVPGYLISELALEEADGSYLLTANIRNQQGGKEIFYSAYDGNRWKKAETISSSDTVYDPKYIKGKLYYISDRKILCAANGKIQQIVCSDSLEDVESFTATAYGEKGIILAWSESKYDGSIYMTVSQDGVRWTEPFAAVEQAGLCAAPQIVVENGMILLVYQQAITENGVRYELKSKSIPLGTDLKLMESSTDGVLYAGAEMRTDFKAANVRTGTVTGVKAVISEKEDGSAPIAEATVKNGLNGTIIWKVPEAYNGNTYYLVVLPADSTLEDVNMEDNATDIGGQMREVAITYGSYMGTTAEGAKLLIGLENRGIVSSGGMSLKAENLESKELLYEGTLPDLAGGDERDVSFLVDKNLSDVSILATITCDAEETDEQNNTEVIRINDIVDLDETIQAHTHTWDDGEIVTEPTCTTTGEKLYHCTVEGCTEIRSEVLPAGHKLNRTEAKAATCTETGNQEYWTCERCKLVFADADAQKETTLKQRMIPATGHKFGDWKEVKAATCEQPGSMQRSCQNESCDMSETAEVPSLGHNYVTERKEATCEDSGYEQERCSNCNEIRTGSYKSIPALEHDYGEWVTVKQATCTTFGEMTQTCKRCGYVFLSIVNMTGHQYEEDSKKATCTEDGYTQQKCKRCGAVEDYEVIEALGHDLHEKIYTQEADCTTNGRYTQICNRCKETISGQEPMLGHEYKSDRKEVTCTENGYTQQKCIRCDAVKDYTLIAASGHAFGEWNTITPSTCKKKGMAERTCSNTGCSEKETKELDLTDHSWESRMIKAATATEEGIQALICKVCGEEKKNSRTAIPMTAHQMGEWKIVTEADCTTDGLQQRTCTYQNCTICKDGNRYTETKVMPARGHDLTNVEWTVDEPASCTREGSRSKICTRCKAKALTEVIPMTAHDYVEQKTAPTCTTAGHSQLICTICHQVKADSFTSIPATGHRYGETTVIREASCTENGIQEQRCEKCGTVETTEIEKTGHRMDLTVTQAATCEEDGLMTYECRYCRRKQYKVQSALEHDWSEDIITIDSTLDENGEEFRTCYRCGGIDIIRVIPSKRQAGYLDFIGGYGEYGPDYGPDGTDFEDVLGVMGHVDEELVTAEQIAGVERNMPITVDAPQITGNMCDDATVVGGTLALVSVTETQTEEKMQPMLMMDQTADMNSLADRVEEDTKSAKNEISINAGEIESEEIAGTVKKYQDLSIALKVLQPNGELKEYTSVESPVVFTLKLADLFTQTDYKLVRVSATTRATEEVAFKRNVDGAITFTTRNFTGLRIVQGDCIDGKHDIQGAKENTISATCTEPGKVTVNCTVCGKEVQVRTLASLGHDYTVKGEPTPATCTENGSQTYSCSHNGCTETRQETIPATGHKYKWIAVPGETATCKKTGKEQQVCEICKVTGASRSVEALGHEYSEWTVTRQATCKEDGEKARSCKHAGYTEKETRTIPKTNEHTFVKDGSVEPESVNCFQVEQQKCSVCGITKKVTTGEPSHDWGEEQTKTATCMEKGMVFKICKNCEETQVVKVLDIAEHRLAKTEARKATCLENGNQVYWTCEACGKVFADESAQTETTLEKLVIPAIGHTLTATQAKAASCTTAGNHAYWTCTTCHQVFADAAATQPTTPEELTIPAAGHQLNQTHARAATCVVEGTRGYWICGTCGKVFADQAGNMETTVANQVLGKVAHRMGGYVETVHPTALAAGVKTRTCSVCGYAENAEVAKLISNVKLTTSKLPLQIKQKVALSKIVTNMAQGDYIASATSANKKIATVDNKGNVKGVKAGKVKITLNFASGISRTVTITVQKKKVATSKITVSERNVTLKVKGKRTLMALISPITSKDKVTYKTSNKKIATISRKGVITAKKAGKAVITVKAGKKTVKVKVKVMK</sequence>
<dbReference type="PROSITE" id="PS50093">
    <property type="entry name" value="PKD"/>
    <property type="match status" value="1"/>
</dbReference>
<dbReference type="Pfam" id="PF02368">
    <property type="entry name" value="Big_2"/>
    <property type="match status" value="2"/>
</dbReference>
<dbReference type="SUPFAM" id="SSF50939">
    <property type="entry name" value="Sialidases"/>
    <property type="match status" value="1"/>
</dbReference>
<keyword evidence="5" id="KW-1185">Reference proteome</keyword>
<proteinExistence type="predicted"/>
<accession>A0ABT2SN12</accession>
<dbReference type="CDD" id="cd00146">
    <property type="entry name" value="PKD"/>
    <property type="match status" value="1"/>
</dbReference>
<dbReference type="SUPFAM" id="SSF49373">
    <property type="entry name" value="Invasin/intimin cell-adhesion fragments"/>
    <property type="match status" value="2"/>
</dbReference>
<dbReference type="InterPro" id="IPR003961">
    <property type="entry name" value="FN3_dom"/>
</dbReference>
<dbReference type="Gene3D" id="3.10.100.10">
    <property type="entry name" value="Mannose-Binding Protein A, subunit A"/>
    <property type="match status" value="1"/>
</dbReference>
<feature type="domain" description="Fibronectin type-III" evidence="3">
    <location>
        <begin position="2143"/>
        <end position="2234"/>
    </location>
</feature>
<dbReference type="InterPro" id="IPR022409">
    <property type="entry name" value="PKD/Chitinase_dom"/>
</dbReference>
<protein>
    <submittedName>
        <fullName evidence="4">PKD domain-containing protein</fullName>
    </submittedName>
</protein>
<evidence type="ECO:0000313" key="4">
    <source>
        <dbReference type="EMBL" id="MCU6725909.1"/>
    </source>
</evidence>
<dbReference type="InterPro" id="IPR013783">
    <property type="entry name" value="Ig-like_fold"/>
</dbReference>
<dbReference type="CDD" id="cd00063">
    <property type="entry name" value="FN3"/>
    <property type="match status" value="2"/>
</dbReference>
<evidence type="ECO:0000259" key="1">
    <source>
        <dbReference type="PROSITE" id="PS50041"/>
    </source>
</evidence>
<dbReference type="InterPro" id="IPR013784">
    <property type="entry name" value="Carb-bd-like_fold"/>
</dbReference>
<dbReference type="SMART" id="SM00089">
    <property type="entry name" value="PKD"/>
    <property type="match status" value="1"/>
</dbReference>
<dbReference type="SUPFAM" id="SSF49452">
    <property type="entry name" value="Starch-binding domain-like"/>
    <property type="match status" value="1"/>
</dbReference>
<dbReference type="Proteomes" id="UP001652338">
    <property type="component" value="Unassembled WGS sequence"/>
</dbReference>
<dbReference type="InterPro" id="IPR001304">
    <property type="entry name" value="C-type_lectin-like"/>
</dbReference>
<dbReference type="SMART" id="SM00060">
    <property type="entry name" value="FN3"/>
    <property type="match status" value="3"/>
</dbReference>
<dbReference type="InterPro" id="IPR035986">
    <property type="entry name" value="PKD_dom_sf"/>
</dbReference>
<dbReference type="EMBL" id="JAOQKE010000015">
    <property type="protein sequence ID" value="MCU6725909.1"/>
    <property type="molecule type" value="Genomic_DNA"/>
</dbReference>
<feature type="domain" description="C-type lectin" evidence="1">
    <location>
        <begin position="1719"/>
        <end position="1828"/>
    </location>
</feature>
<dbReference type="Gene3D" id="2.60.120.380">
    <property type="match status" value="1"/>
</dbReference>
<dbReference type="InterPro" id="IPR036278">
    <property type="entry name" value="Sialidase_sf"/>
</dbReference>
<dbReference type="InterPro" id="IPR003343">
    <property type="entry name" value="Big_2"/>
</dbReference>
<dbReference type="Pfam" id="PF18911">
    <property type="entry name" value="PKD_4"/>
    <property type="match status" value="1"/>
</dbReference>
<dbReference type="Gene3D" id="2.60.40.1120">
    <property type="entry name" value="Carboxypeptidase-like, regulatory domain"/>
    <property type="match status" value="1"/>
</dbReference>
<dbReference type="PROSITE" id="PS50853">
    <property type="entry name" value="FN3"/>
    <property type="match status" value="2"/>
</dbReference>
<feature type="domain" description="Fibronectin type-III" evidence="3">
    <location>
        <begin position="1940"/>
        <end position="2032"/>
    </location>
</feature>
<dbReference type="InterPro" id="IPR000601">
    <property type="entry name" value="PKD_dom"/>
</dbReference>
<organism evidence="4 5">
    <name type="scientific">Muricoprocola aceti</name>
    <dbReference type="NCBI Taxonomy" id="2981772"/>
    <lineage>
        <taxon>Bacteria</taxon>
        <taxon>Bacillati</taxon>
        <taxon>Bacillota</taxon>
        <taxon>Clostridia</taxon>
        <taxon>Lachnospirales</taxon>
        <taxon>Lachnospiraceae</taxon>
        <taxon>Muricoprocola</taxon>
    </lineage>
</organism>
<dbReference type="Gene3D" id="2.60.40.1080">
    <property type="match status" value="2"/>
</dbReference>
<dbReference type="SUPFAM" id="SSF49265">
    <property type="entry name" value="Fibronectin type III"/>
    <property type="match status" value="1"/>
</dbReference>
<name>A0ABT2SN12_9FIRM</name>
<dbReference type="InterPro" id="IPR016186">
    <property type="entry name" value="C-type_lectin-like/link_sf"/>
</dbReference>
<dbReference type="Gene3D" id="2.60.40.10">
    <property type="entry name" value="Immunoglobulins"/>
    <property type="match status" value="4"/>
</dbReference>
<reference evidence="4 5" key="1">
    <citation type="journal article" date="2021" name="ISME Commun">
        <title>Automated analysis of genomic sequences facilitates high-throughput and comprehensive description of bacteria.</title>
        <authorList>
            <person name="Hitch T.C.A."/>
        </authorList>
    </citation>
    <scope>NUCLEOTIDE SEQUENCE [LARGE SCALE GENOMIC DNA]</scope>
    <source>
        <strain evidence="4 5">Sanger_29</strain>
    </source>
</reference>
<dbReference type="SUPFAM" id="SSF49299">
    <property type="entry name" value="PKD domain"/>
    <property type="match status" value="1"/>
</dbReference>
<feature type="domain" description="PKD" evidence="2">
    <location>
        <begin position="2445"/>
        <end position="2525"/>
    </location>
</feature>
<dbReference type="SUPFAM" id="SSF56436">
    <property type="entry name" value="C-type lectin-like"/>
    <property type="match status" value="1"/>
</dbReference>
<evidence type="ECO:0000313" key="5">
    <source>
        <dbReference type="Proteomes" id="UP001652338"/>
    </source>
</evidence>
<comment type="caution">
    <text evidence="4">The sequence shown here is derived from an EMBL/GenBank/DDBJ whole genome shotgun (WGS) entry which is preliminary data.</text>
</comment>
<dbReference type="InterPro" id="IPR036116">
    <property type="entry name" value="FN3_sf"/>
</dbReference>